<evidence type="ECO:0000256" key="1">
    <source>
        <dbReference type="SAM" id="SignalP"/>
    </source>
</evidence>
<proteinExistence type="predicted"/>
<name>A0A8J8MS92_9RHOB</name>
<evidence type="ECO:0000313" key="2">
    <source>
        <dbReference type="EMBL" id="QUS35479.1"/>
    </source>
</evidence>
<dbReference type="EMBL" id="CP047289">
    <property type="protein sequence ID" value="QUS35479.1"/>
    <property type="molecule type" value="Genomic_DNA"/>
</dbReference>
<dbReference type="KEGG" id="fap:GR316_03860"/>
<gene>
    <name evidence="2" type="ORF">GR316_03860</name>
</gene>
<sequence>MIRSLVLVAAVAATPASAYITRESYRVDGDAQQFHVEYEPGLSAAQYWCAAGQFVDDYLGLLPTTPVYRLSPKPLERGEGMTFSLSSEGAMKETGVMVFPASDHLSAGFAASLCVPGQAVSTN</sequence>
<keyword evidence="1" id="KW-0732">Signal</keyword>
<dbReference type="RefSeq" id="WP_211784728.1">
    <property type="nucleotide sequence ID" value="NZ_CP047289.1"/>
</dbReference>
<reference evidence="2" key="1">
    <citation type="submission" date="2020-01" db="EMBL/GenBank/DDBJ databases">
        <authorList>
            <person name="Yang Y."/>
            <person name="Kwon Y.M."/>
        </authorList>
    </citation>
    <scope>NUCLEOTIDE SEQUENCE</scope>
    <source>
        <strain evidence="2">PG104</strain>
    </source>
</reference>
<feature type="chain" id="PRO_5035163351" evidence="1">
    <location>
        <begin position="19"/>
        <end position="123"/>
    </location>
</feature>
<protein>
    <submittedName>
        <fullName evidence="2">Uncharacterized protein</fullName>
    </submittedName>
</protein>
<dbReference type="AlphaFoldDB" id="A0A8J8MS92"/>
<dbReference type="Proteomes" id="UP000679284">
    <property type="component" value="Chromosome"/>
</dbReference>
<organism evidence="2 3">
    <name type="scientific">Falsirhodobacter algicola</name>
    <dbReference type="NCBI Taxonomy" id="2692330"/>
    <lineage>
        <taxon>Bacteria</taxon>
        <taxon>Pseudomonadati</taxon>
        <taxon>Pseudomonadota</taxon>
        <taxon>Alphaproteobacteria</taxon>
        <taxon>Rhodobacterales</taxon>
        <taxon>Paracoccaceae</taxon>
        <taxon>Falsirhodobacter</taxon>
    </lineage>
</organism>
<accession>A0A8J8MS92</accession>
<keyword evidence="3" id="KW-1185">Reference proteome</keyword>
<evidence type="ECO:0000313" key="3">
    <source>
        <dbReference type="Proteomes" id="UP000679284"/>
    </source>
</evidence>
<feature type="signal peptide" evidence="1">
    <location>
        <begin position="1"/>
        <end position="18"/>
    </location>
</feature>